<protein>
    <recommendedName>
        <fullName evidence="2">GmrSD restriction endonucleases N-terminal domain-containing protein</fullName>
    </recommendedName>
</protein>
<dbReference type="InterPro" id="IPR004919">
    <property type="entry name" value="GmrSD_N"/>
</dbReference>
<comment type="caution">
    <text evidence="4">The sequence shown here is derived from an EMBL/GenBank/DDBJ whole genome shotgun (WGS) entry which is preliminary data.</text>
</comment>
<evidence type="ECO:0000259" key="2">
    <source>
        <dbReference type="Pfam" id="PF03235"/>
    </source>
</evidence>
<feature type="domain" description="GmrSD restriction endonucleases N-terminal" evidence="2">
    <location>
        <begin position="15"/>
        <end position="237"/>
    </location>
</feature>
<keyword evidence="6" id="KW-1185">Reference proteome</keyword>
<gene>
    <name evidence="4" type="ORF">BKA21_003557</name>
    <name evidence="3" type="ORF">Col01nite_36610</name>
</gene>
<evidence type="ECO:0000313" key="5">
    <source>
        <dbReference type="Proteomes" id="UP000577956"/>
    </source>
</evidence>
<evidence type="ECO:0000256" key="1">
    <source>
        <dbReference type="SAM" id="MobiDB-lite"/>
    </source>
</evidence>
<evidence type="ECO:0000313" key="3">
    <source>
        <dbReference type="EMBL" id="GIG34502.1"/>
    </source>
</evidence>
<dbReference type="EMBL" id="BONN01000018">
    <property type="protein sequence ID" value="GIG34502.1"/>
    <property type="molecule type" value="Genomic_DNA"/>
</dbReference>
<evidence type="ECO:0000313" key="6">
    <source>
        <dbReference type="Proteomes" id="UP000618382"/>
    </source>
</evidence>
<dbReference type="RefSeq" id="WP_140460329.1">
    <property type="nucleotide sequence ID" value="NZ_BAABFI010000006.1"/>
</dbReference>
<reference evidence="4 5" key="1">
    <citation type="submission" date="2020-07" db="EMBL/GenBank/DDBJ databases">
        <title>Sequencing the genomes of 1000 actinobacteria strains.</title>
        <authorList>
            <person name="Klenk H.-P."/>
        </authorList>
    </citation>
    <scope>NUCLEOTIDE SEQUENCE [LARGE SCALE GENOMIC DNA]</scope>
    <source>
        <strain evidence="4 5">DSM 24482</strain>
    </source>
</reference>
<dbReference type="Pfam" id="PF03235">
    <property type="entry name" value="GmrSD_N"/>
    <property type="match status" value="1"/>
</dbReference>
<dbReference type="Proteomes" id="UP000618382">
    <property type="component" value="Unassembled WGS sequence"/>
</dbReference>
<dbReference type="EMBL" id="JACCBK010000001">
    <property type="protein sequence ID" value="NYD88008.1"/>
    <property type="molecule type" value="Genomic_DNA"/>
</dbReference>
<accession>A0A7Y9JYQ3</accession>
<proteinExistence type="predicted"/>
<reference evidence="3 6" key="2">
    <citation type="submission" date="2021-01" db="EMBL/GenBank/DDBJ databases">
        <title>Whole genome shotgun sequence of Cellulomonas oligotrophica NBRC 109435.</title>
        <authorList>
            <person name="Komaki H."/>
            <person name="Tamura T."/>
        </authorList>
    </citation>
    <scope>NUCLEOTIDE SEQUENCE [LARGE SCALE GENOMIC DNA]</scope>
    <source>
        <strain evidence="3 6">NBRC 109435</strain>
    </source>
</reference>
<dbReference type="PANTHER" id="PTHR37292">
    <property type="entry name" value="VNG6097C"/>
    <property type="match status" value="1"/>
</dbReference>
<dbReference type="Proteomes" id="UP000577956">
    <property type="component" value="Unassembled WGS sequence"/>
</dbReference>
<dbReference type="AlphaFoldDB" id="A0A7Y9JYQ3"/>
<dbReference type="PANTHER" id="PTHR37292:SF2">
    <property type="entry name" value="DUF262 DOMAIN-CONTAINING PROTEIN"/>
    <property type="match status" value="1"/>
</dbReference>
<sequence length="526" mass="58988">MTQRTTTIDDPDLVELLDGIDAGQVALPNFQRDFDWTDSDVRALLATVLNGWPMGSLLLIEGNAHTRDFYDPRPFEYAPPIAGIPDTIVLDGQQRLTSLYTALYDKSESVHAVALGHGLLWDDIDSLDDSLRTFKRSVWREHYATPAAQIASQLMPISALRSSSRFFDWRDVAAQGDPVLTELLTATYRQHLSGLYRYRMPALRITRDTHPAAVARIFERVNKTGQQLGAFDLMVAKSFTPDFNLRVVWERARQRYPELSVFYGSDGFAPLQVIALRVLDDVRTSTVLRLTPASIHDYWEHAVESLARAVRFAMQHLGVLSREWLPYGSLMIVLGAHLWSDQISESKALAIKRWFWRSSLTARYAVGSNSVAVADFKRLEGGAFEADDAIILDWGIFRDATKQSAGAIHRAWLCALATSSRRRDGDLDASVPTPRSLVPRDVRPGPEVSPHLLTLGFALFTDDQSLRGQFLPGDSVPEFDALADSTRLANFLRERLDEAARFIARDCDQRVRVVDDSDQELLGLGD</sequence>
<evidence type="ECO:0000313" key="4">
    <source>
        <dbReference type="EMBL" id="NYD88008.1"/>
    </source>
</evidence>
<organism evidence="4 5">
    <name type="scientific">Cellulomonas oligotrophica</name>
    <dbReference type="NCBI Taxonomy" id="931536"/>
    <lineage>
        <taxon>Bacteria</taxon>
        <taxon>Bacillati</taxon>
        <taxon>Actinomycetota</taxon>
        <taxon>Actinomycetes</taxon>
        <taxon>Micrococcales</taxon>
        <taxon>Cellulomonadaceae</taxon>
        <taxon>Cellulomonas</taxon>
    </lineage>
</organism>
<name>A0A7Y9JYQ3_9CELL</name>
<feature type="region of interest" description="Disordered" evidence="1">
    <location>
        <begin position="424"/>
        <end position="443"/>
    </location>
</feature>